<protein>
    <recommendedName>
        <fullName evidence="4">Replicative helicase inhibitor G39P N-terminal domain-containing protein</fullName>
    </recommendedName>
</protein>
<dbReference type="RefSeq" id="WP_125015551.1">
    <property type="nucleotide sequence ID" value="NZ_QWEZ01000001.1"/>
</dbReference>
<sequence length="200" mass="23123">MLFTLLEDAFPTKFKHAFRSAEDRERAQRVWMSSLKVFPPPLIVSVAREAIKTSKYFPDLAEIYRLCRAAYTRHGLKEPLQAYYEACNAPHPSLDYPWSHIAVYLAARDTGWQTLRGEEQRLAFPLYEQNYELWCNRVLEGEDLEAMVASALENPRQAALAAELERTASEQMQQRMQQQGIDPAAGRQAFLDLKKKMERP</sequence>
<reference evidence="2 3" key="1">
    <citation type="submission" date="2018-08" db="EMBL/GenBank/DDBJ databases">
        <authorList>
            <person name="Khan S.A."/>
        </authorList>
    </citation>
    <scope>NUCLEOTIDE SEQUENCE [LARGE SCALE GENOMIC DNA]</scope>
    <source>
        <strain evidence="2 3">GTF-13</strain>
    </source>
</reference>
<dbReference type="Pfam" id="PF06992">
    <property type="entry name" value="Phage_lambda_P"/>
    <property type="match status" value="1"/>
</dbReference>
<accession>A0A3P3VQQ4</accession>
<evidence type="ECO:0000313" key="2">
    <source>
        <dbReference type="EMBL" id="RRJ85122.1"/>
    </source>
</evidence>
<dbReference type="EMBL" id="QWEZ01000001">
    <property type="protein sequence ID" value="RRJ85122.1"/>
    <property type="molecule type" value="Genomic_DNA"/>
</dbReference>
<dbReference type="GO" id="GO:0006270">
    <property type="term" value="P:DNA replication initiation"/>
    <property type="evidence" value="ECO:0007669"/>
    <property type="project" value="InterPro"/>
</dbReference>
<evidence type="ECO:0000256" key="1">
    <source>
        <dbReference type="SAM" id="MobiDB-lite"/>
    </source>
</evidence>
<dbReference type="AlphaFoldDB" id="A0A3P3VQQ4"/>
<evidence type="ECO:0000313" key="3">
    <source>
        <dbReference type="Proteomes" id="UP000280792"/>
    </source>
</evidence>
<dbReference type="InterPro" id="IPR009731">
    <property type="entry name" value="P-like"/>
</dbReference>
<keyword evidence="3" id="KW-1185">Reference proteome</keyword>
<feature type="region of interest" description="Disordered" evidence="1">
    <location>
        <begin position="165"/>
        <end position="184"/>
    </location>
</feature>
<proteinExistence type="predicted"/>
<comment type="caution">
    <text evidence="2">The sequence shown here is derived from an EMBL/GenBank/DDBJ whole genome shotgun (WGS) entry which is preliminary data.</text>
</comment>
<gene>
    <name evidence="2" type="ORF">D0544_08665</name>
</gene>
<evidence type="ECO:0008006" key="4">
    <source>
        <dbReference type="Google" id="ProtNLM"/>
    </source>
</evidence>
<reference evidence="2 3" key="2">
    <citation type="submission" date="2018-12" db="EMBL/GenBank/DDBJ databases">
        <title>Simiduia agarivorans gen. nov., sp. nov., a marine, agarolytic bacterium isolated from shallow coastal water from Keelung, Taiwan.</title>
        <authorList>
            <person name="Shieh W.Y."/>
        </authorList>
    </citation>
    <scope>NUCLEOTIDE SEQUENCE [LARGE SCALE GENOMIC DNA]</scope>
    <source>
        <strain evidence="2 3">GTF-13</strain>
    </source>
</reference>
<dbReference type="Proteomes" id="UP000280792">
    <property type="component" value="Unassembled WGS sequence"/>
</dbReference>
<name>A0A3P3VQQ4_9GAMM</name>
<organism evidence="2 3">
    <name type="scientific">Aestuariirhabdus litorea</name>
    <dbReference type="NCBI Taxonomy" id="2528527"/>
    <lineage>
        <taxon>Bacteria</taxon>
        <taxon>Pseudomonadati</taxon>
        <taxon>Pseudomonadota</taxon>
        <taxon>Gammaproteobacteria</taxon>
        <taxon>Oceanospirillales</taxon>
        <taxon>Aestuariirhabdaceae</taxon>
        <taxon>Aestuariirhabdus</taxon>
    </lineage>
</organism>